<dbReference type="InterPro" id="IPR011990">
    <property type="entry name" value="TPR-like_helical_dom_sf"/>
</dbReference>
<evidence type="ECO:0000256" key="1">
    <source>
        <dbReference type="ARBA" id="ARBA00001947"/>
    </source>
</evidence>
<dbReference type="GO" id="GO:0004222">
    <property type="term" value="F:metalloendopeptidase activity"/>
    <property type="evidence" value="ECO:0007669"/>
    <property type="project" value="InterPro"/>
</dbReference>
<dbReference type="PANTHER" id="PTHR22726:SF1">
    <property type="entry name" value="METALLOENDOPEPTIDASE OMA1, MITOCHONDRIAL"/>
    <property type="match status" value="1"/>
</dbReference>
<keyword evidence="6" id="KW-0378">Hydrolase</keyword>
<feature type="chain" id="PRO_5017378133" evidence="9">
    <location>
        <begin position="19"/>
        <end position="472"/>
    </location>
</feature>
<dbReference type="Proteomes" id="UP000033070">
    <property type="component" value="Chromosome"/>
</dbReference>
<keyword evidence="8" id="KW-0482">Metalloprotease</keyword>
<protein>
    <submittedName>
        <fullName evidence="11">Beta-barrel assembly-enhancing protease</fullName>
    </submittedName>
</protein>
<proteinExistence type="inferred from homology"/>
<dbReference type="InterPro" id="IPR001915">
    <property type="entry name" value="Peptidase_M48"/>
</dbReference>
<evidence type="ECO:0000313" key="11">
    <source>
        <dbReference type="EMBL" id="BBE50401.1"/>
    </source>
</evidence>
<evidence type="ECO:0000256" key="2">
    <source>
        <dbReference type="ARBA" id="ARBA00022670"/>
    </source>
</evidence>
<dbReference type="SUPFAM" id="SSF48452">
    <property type="entry name" value="TPR-like"/>
    <property type="match status" value="1"/>
</dbReference>
<dbReference type="PANTHER" id="PTHR22726">
    <property type="entry name" value="METALLOENDOPEPTIDASE OMA1"/>
    <property type="match status" value="1"/>
</dbReference>
<dbReference type="InterPro" id="IPR051156">
    <property type="entry name" value="Mito/Outer_Membr_Metalloprot"/>
</dbReference>
<dbReference type="OrthoDB" id="9810445at2"/>
<comment type="cofactor">
    <cofactor evidence="1">
        <name>Zn(2+)</name>
        <dbReference type="ChEBI" id="CHEBI:29105"/>
    </cofactor>
</comment>
<reference evidence="11 12" key="1">
    <citation type="submission" date="2018-06" db="EMBL/GenBank/DDBJ databases">
        <title>OYT1 Genome Sequencing.</title>
        <authorList>
            <person name="Kato S."/>
            <person name="Itoh T."/>
            <person name="Ohkuma M."/>
        </authorList>
    </citation>
    <scope>NUCLEOTIDE SEQUENCE [LARGE SCALE GENOMIC DNA]</scope>
    <source>
        <strain evidence="11 12">OYT1</strain>
    </source>
</reference>
<keyword evidence="2 11" id="KW-0645">Protease</keyword>
<keyword evidence="12" id="KW-1185">Reference proteome</keyword>
<accession>A0A2Z6GA39</accession>
<gene>
    <name evidence="11" type="ORF">OYT1_ch0838</name>
</gene>
<organism evidence="11 12">
    <name type="scientific">Ferriphaselus amnicola</name>
    <dbReference type="NCBI Taxonomy" id="1188319"/>
    <lineage>
        <taxon>Bacteria</taxon>
        <taxon>Pseudomonadati</taxon>
        <taxon>Pseudomonadota</taxon>
        <taxon>Betaproteobacteria</taxon>
        <taxon>Nitrosomonadales</taxon>
        <taxon>Gallionellaceae</taxon>
        <taxon>Ferriphaselus</taxon>
    </lineage>
</organism>
<dbReference type="CDD" id="cd07333">
    <property type="entry name" value="M48C_bepA_like"/>
    <property type="match status" value="1"/>
</dbReference>
<keyword evidence="5" id="KW-0574">Periplasm</keyword>
<evidence type="ECO:0000256" key="8">
    <source>
        <dbReference type="ARBA" id="ARBA00023049"/>
    </source>
</evidence>
<keyword evidence="4 9" id="KW-0732">Signal</keyword>
<dbReference type="Pfam" id="PF14559">
    <property type="entry name" value="TPR_19"/>
    <property type="match status" value="1"/>
</dbReference>
<dbReference type="Gene3D" id="3.30.2010.10">
    <property type="entry name" value="Metalloproteases ('zincins'), catalytic domain"/>
    <property type="match status" value="1"/>
</dbReference>
<keyword evidence="3" id="KW-0479">Metal-binding</keyword>
<evidence type="ECO:0000313" key="12">
    <source>
        <dbReference type="Proteomes" id="UP000033070"/>
    </source>
</evidence>
<feature type="signal peptide" evidence="9">
    <location>
        <begin position="1"/>
        <end position="18"/>
    </location>
</feature>
<dbReference type="HAMAP" id="MF_00997">
    <property type="entry name" value="Protease_BepA"/>
    <property type="match status" value="1"/>
</dbReference>
<evidence type="ECO:0000259" key="10">
    <source>
        <dbReference type="Pfam" id="PF01435"/>
    </source>
</evidence>
<dbReference type="RefSeq" id="WP_062626881.1">
    <property type="nucleotide sequence ID" value="NZ_AP018738.1"/>
</dbReference>
<dbReference type="GO" id="GO:0016020">
    <property type="term" value="C:membrane"/>
    <property type="evidence" value="ECO:0007669"/>
    <property type="project" value="InterPro"/>
</dbReference>
<keyword evidence="7" id="KW-0862">Zinc</keyword>
<evidence type="ECO:0000256" key="7">
    <source>
        <dbReference type="ARBA" id="ARBA00022833"/>
    </source>
</evidence>
<evidence type="ECO:0000256" key="3">
    <source>
        <dbReference type="ARBA" id="ARBA00022723"/>
    </source>
</evidence>
<dbReference type="KEGG" id="fam:OYT1_ch0838"/>
<feature type="domain" description="Peptidase M48" evidence="10">
    <location>
        <begin position="60"/>
        <end position="248"/>
    </location>
</feature>
<evidence type="ECO:0000256" key="4">
    <source>
        <dbReference type="ARBA" id="ARBA00022729"/>
    </source>
</evidence>
<dbReference type="EMBL" id="AP018738">
    <property type="protein sequence ID" value="BBE50401.1"/>
    <property type="molecule type" value="Genomic_DNA"/>
</dbReference>
<evidence type="ECO:0000256" key="6">
    <source>
        <dbReference type="ARBA" id="ARBA00022801"/>
    </source>
</evidence>
<dbReference type="Gene3D" id="1.25.40.10">
    <property type="entry name" value="Tetratricopeptide repeat domain"/>
    <property type="match status" value="1"/>
</dbReference>
<evidence type="ECO:0000256" key="5">
    <source>
        <dbReference type="ARBA" id="ARBA00022764"/>
    </source>
</evidence>
<dbReference type="GO" id="GO:0046872">
    <property type="term" value="F:metal ion binding"/>
    <property type="evidence" value="ECO:0007669"/>
    <property type="project" value="UniProtKB-KW"/>
</dbReference>
<sequence length="472" mass="52736">MKKTALILLSTLPLLVYADGLPDLGDTSQETISPQQERQIGRQSMFEIRASKSYLSDPEVNDYLNQLGYRLVGNSNEPSQDFEFFALNENNVNAFALPGGFIGVNVGLILTAQTESELASVLAHEISHVTQHHLARMIAGQKYDTLASMAAVAVAILAARNNPQASQAAMVGAQASIMQRRLDFTRTYEKEADRIGIELLERSGFDTRAMPAFFERMQKANGLLEGNAPSYLRTHPLTSDRIADVENRVQQLPYKLVADSLTFRLIRAKLQSIEKSPSSAVAYFTAALGPQKFGDPVAQRYGLVLSLLRQRKMERAELEFAMLYHQAPKNPMLETLAGQLLSRKHSIKDVSAFYKQALQSYPQHRALVYDYADLLLKQQSYTQVIKLLEERITGTPTDPRLYELQAQAYAGMDQPQSSHRALAYSALLQGNLMGSIQHMQLAKQSGTDFYQNAAIESELKELYEMLAVHKKK</sequence>
<dbReference type="Pfam" id="PF01435">
    <property type="entry name" value="Peptidase_M48"/>
    <property type="match status" value="1"/>
</dbReference>
<dbReference type="GO" id="GO:0051603">
    <property type="term" value="P:proteolysis involved in protein catabolic process"/>
    <property type="evidence" value="ECO:0007669"/>
    <property type="project" value="TreeGrafter"/>
</dbReference>
<dbReference type="AlphaFoldDB" id="A0A2Z6GA39"/>
<dbReference type="InterPro" id="IPR030873">
    <property type="entry name" value="Protease_BepA"/>
</dbReference>
<dbReference type="STRING" id="1188319.OYT1_01707"/>
<evidence type="ECO:0000256" key="9">
    <source>
        <dbReference type="SAM" id="SignalP"/>
    </source>
</evidence>
<name>A0A2Z6GA39_9PROT</name>